<dbReference type="FunFam" id="3.30.70.60:FF:000001">
    <property type="entry name" value="Elongation factor 1-beta 1 like"/>
    <property type="match status" value="1"/>
</dbReference>
<evidence type="ECO:0000256" key="8">
    <source>
        <dbReference type="PROSITE-ProRule" id="PRU00708"/>
    </source>
</evidence>
<dbReference type="PROSITE" id="PS51375">
    <property type="entry name" value="PPR"/>
    <property type="match status" value="15"/>
</dbReference>
<accession>A0A8S2AGP8</accession>
<dbReference type="InterPro" id="IPR000719">
    <property type="entry name" value="Prot_kinase_dom"/>
</dbReference>
<comment type="function">
    <text evidence="1">EF-1-beta and EF-1-delta stimulate the exchange of GDP bound to EF-1-alpha to GTP.</text>
</comment>
<dbReference type="Proteomes" id="UP000682877">
    <property type="component" value="Chromosome 6"/>
</dbReference>
<feature type="repeat" description="PPR" evidence="8">
    <location>
        <begin position="1124"/>
        <end position="1158"/>
    </location>
</feature>
<sequence>MEQSSVVAKMQSNEEFVKFLGKGAYGTVDLIKYTKTDGSSFLAAVKTSYAEILEDYNALNREIQVLSELKGYPNIVICYEDDLEEGYNDHGHKVYKLLLEYANEGSLSSFMENYTDKKLPDLMIRDFTRMILEGLVSIHSHGYVHCDLKSDNLLIFSRKDSSSYELKISDFGNCREVGEVPDHWEIDFPFVGTPIYMPPESLIDGAVKKTLDLWSLGCLVLEMYTGEKPWAGVGIVDLVNFLSDGEAPEIPECVPCDAREFIETCFAREHEKRGNASELLFHRFLCPEEKTEKIVVVVAKEKKTLLVKLKLRIKRASKITMDIREKPLKLKMFPSKPPQLKKLLSKLLRLKKMIHPKQLDSSLVSLSFVKILGVFHFCRASPTASTMVTRLRLVSRSSRYATVKLTESVSASCSCRLFSASTDTEPESQPEQSPPTNPVTGDEERHEKLRNLRVLLQQNRIETARGVLSSLLRSDSTHFTSPKELFSAFSLSSPSLKHEFSYLLLSVLLNESKMISEAADLFFALRNEGIFPSSDSLTLLLDHLVKTKQFRVTINVFLNILESDFRPSKFMYGKAIQAAVKLSDVGKGLELFNRMKHDRISPNVFIYNVLIDGLCKLRKMKDAEQLFDEMLARRLLPSLITYNTLIDGYCKAGNPEKSFKVRERMKADNIEPSLITFNTLLKGLFKAGLVEDAENVLKEMKDLGFVPDAFTFSILFDGYSSNEKAEAALGVYETAVDSGVKMNAYTCSILLNALCKEGKIEKAEEILGREMGKGLVPNEVIYNTMIDGYCRKGDLVGARMKIEAMEEQGMKPDHLAYNCLIRGFCELGEMENAEQEVNKMKLKGVPPSVETYNILIGGYGRKYKFDKCFDLLKEMEDNGTMPNVVSYGTLINCLCKGSKLLEAQIVKKDMEDRGVSPNVRIYNMLIDGCCSKGKIEDAFRFSEEMFKKGIELNLVTYNTLIDGLSMNGKLAEAEDLLLEISRKGLKPDVFTYNSLISGYGFAGNVQRCIALFEEMKGSGIKPTLKTYHLLISLCTKEGIELTEKIFGEMSLKPDLLVYNGVLHCYAVHGDMDKAFNLQKQMIEKSIGLDKTTYNSLILGQLKVGKLCEVRSLLNEMKAREMEPEADTYNIIVKGHCEMKDYMGAYVWYREMQEKGLLLDVCIGDELVSGLKEEWRSKEAEIVISEMNGRKLEQGLKTLEEHLAGKTYISGDQLSLDDVKVYAAVLEKPGDGFPNASKWYDSVASHLAKSFPGKSVGVRVGGGVAPPSEAPQTKAPGAAGADGDDDDDIDLFADETEDEKKAAEEREASKKDTKKTKESGKSSVLLEVKPWDDETDMKKLEEAVRSVQMPGLTWGASKLVPVGYGIKKLTIMMTIVDDLVSVDNLIEDHLTSEPNNEYIQSVDIVAFNKI</sequence>
<dbReference type="Pfam" id="PF01535">
    <property type="entry name" value="PPR"/>
    <property type="match status" value="1"/>
</dbReference>
<feature type="compositionally biased region" description="Basic and acidic residues" evidence="11">
    <location>
        <begin position="1297"/>
        <end position="1319"/>
    </location>
</feature>
<dbReference type="PROSITE" id="PS00108">
    <property type="entry name" value="PROTEIN_KINASE_ST"/>
    <property type="match status" value="1"/>
</dbReference>
<dbReference type="InterPro" id="IPR011009">
    <property type="entry name" value="Kinase-like_dom_sf"/>
</dbReference>
<dbReference type="Gene3D" id="3.30.70.60">
    <property type="match status" value="1"/>
</dbReference>
<evidence type="ECO:0000256" key="4">
    <source>
        <dbReference type="ARBA" id="ARBA00011606"/>
    </source>
</evidence>
<feature type="repeat" description="PPR" evidence="8">
    <location>
        <begin position="638"/>
        <end position="672"/>
    </location>
</feature>
<feature type="repeat" description="PPR" evidence="8">
    <location>
        <begin position="1054"/>
        <end position="1088"/>
    </location>
</feature>
<dbReference type="PROSITE" id="PS50011">
    <property type="entry name" value="PROTEIN_KINASE_DOM"/>
    <property type="match status" value="1"/>
</dbReference>
<comment type="subunit">
    <text evidence="4">EF-1 is composed of 4 subunits: alpha, beta (1B-alpha=beta'), delta (1B-beta), and gamma (1B-gamma).</text>
</comment>
<dbReference type="Pfam" id="PF13041">
    <property type="entry name" value="PPR_2"/>
    <property type="match status" value="6"/>
</dbReference>
<feature type="repeat" description="PPR" evidence="8">
    <location>
        <begin position="673"/>
        <end position="707"/>
    </location>
</feature>
<dbReference type="InterPro" id="IPR050667">
    <property type="entry name" value="PPR-containing_protein"/>
</dbReference>
<dbReference type="SUPFAM" id="SSF54984">
    <property type="entry name" value="eEF-1beta-like"/>
    <property type="match status" value="1"/>
</dbReference>
<dbReference type="Gene3D" id="1.10.510.10">
    <property type="entry name" value="Transferase(Phosphotransferase) domain 1"/>
    <property type="match status" value="1"/>
</dbReference>
<feature type="region of interest" description="Disordered" evidence="11">
    <location>
        <begin position="1257"/>
        <end position="1321"/>
    </location>
</feature>
<dbReference type="SMART" id="SM00220">
    <property type="entry name" value="S_TKc"/>
    <property type="match status" value="1"/>
</dbReference>
<dbReference type="InterPro" id="IPR036282">
    <property type="entry name" value="Glutathione-S-Trfase_C_sf"/>
</dbReference>
<dbReference type="InterPro" id="IPR036219">
    <property type="entry name" value="eEF-1beta-like_sf"/>
</dbReference>
<dbReference type="SUPFAM" id="SSF47616">
    <property type="entry name" value="GST C-terminal domain-like"/>
    <property type="match status" value="1"/>
</dbReference>
<keyword evidence="14" id="KW-1185">Reference proteome</keyword>
<dbReference type="InterPro" id="IPR001326">
    <property type="entry name" value="Transl_elong_EF1B_B/D_CS"/>
</dbReference>
<organism evidence="13 14">
    <name type="scientific">Arabidopsis arenosa</name>
    <name type="common">Sand rock-cress</name>
    <name type="synonym">Cardaminopsis arenosa</name>
    <dbReference type="NCBI Taxonomy" id="38785"/>
    <lineage>
        <taxon>Eukaryota</taxon>
        <taxon>Viridiplantae</taxon>
        <taxon>Streptophyta</taxon>
        <taxon>Embryophyta</taxon>
        <taxon>Tracheophyta</taxon>
        <taxon>Spermatophyta</taxon>
        <taxon>Magnoliopsida</taxon>
        <taxon>eudicotyledons</taxon>
        <taxon>Gunneridae</taxon>
        <taxon>Pentapetalae</taxon>
        <taxon>rosids</taxon>
        <taxon>malvids</taxon>
        <taxon>Brassicales</taxon>
        <taxon>Brassicaceae</taxon>
        <taxon>Camelineae</taxon>
        <taxon>Arabidopsis</taxon>
    </lineage>
</organism>
<evidence type="ECO:0000256" key="5">
    <source>
        <dbReference type="ARBA" id="ARBA00022737"/>
    </source>
</evidence>
<protein>
    <recommendedName>
        <fullName evidence="12">Protein kinase domain-containing protein</fullName>
    </recommendedName>
</protein>
<dbReference type="GO" id="GO:0005524">
    <property type="term" value="F:ATP binding"/>
    <property type="evidence" value="ECO:0007669"/>
    <property type="project" value="InterPro"/>
</dbReference>
<dbReference type="Gene3D" id="3.30.200.20">
    <property type="entry name" value="Phosphorylase Kinase, domain 1"/>
    <property type="match status" value="1"/>
</dbReference>
<feature type="repeat" description="PPR" evidence="8">
    <location>
        <begin position="743"/>
        <end position="777"/>
    </location>
</feature>
<dbReference type="CDD" id="cd06606">
    <property type="entry name" value="STKc_MAPKKK"/>
    <property type="match status" value="1"/>
</dbReference>
<dbReference type="InterPro" id="IPR002885">
    <property type="entry name" value="PPR_rpt"/>
</dbReference>
<proteinExistence type="inferred from homology"/>
<keyword evidence="10" id="KW-0175">Coiled coil</keyword>
<evidence type="ECO:0000256" key="9">
    <source>
        <dbReference type="RuleBase" id="RU003791"/>
    </source>
</evidence>
<dbReference type="SMART" id="SM00888">
    <property type="entry name" value="EF1_GNE"/>
    <property type="match status" value="1"/>
</dbReference>
<feature type="coiled-coil region" evidence="10">
    <location>
        <begin position="42"/>
        <end position="69"/>
    </location>
</feature>
<dbReference type="NCBIfam" id="TIGR00756">
    <property type="entry name" value="PPR"/>
    <property type="match status" value="13"/>
</dbReference>
<dbReference type="InterPro" id="IPR014717">
    <property type="entry name" value="Transl_elong_EF1B/ribsomal_bS6"/>
</dbReference>
<dbReference type="Pfam" id="PF00736">
    <property type="entry name" value="EF1_GNE"/>
    <property type="match status" value="1"/>
</dbReference>
<dbReference type="GO" id="GO:0004672">
    <property type="term" value="F:protein kinase activity"/>
    <property type="evidence" value="ECO:0007669"/>
    <property type="project" value="InterPro"/>
</dbReference>
<dbReference type="SUPFAM" id="SSF56112">
    <property type="entry name" value="Protein kinase-like (PK-like)"/>
    <property type="match status" value="1"/>
</dbReference>
<comment type="similarity">
    <text evidence="2 9">Belongs to the EF-1-beta/EF-1-delta family.</text>
</comment>
<evidence type="ECO:0000256" key="3">
    <source>
        <dbReference type="ARBA" id="ARBA00007626"/>
    </source>
</evidence>
<dbReference type="Gene3D" id="1.25.40.10">
    <property type="entry name" value="Tetratricopeptide repeat domain"/>
    <property type="match status" value="6"/>
</dbReference>
<dbReference type="InterPro" id="IPR014038">
    <property type="entry name" value="EF1B_bsu/dsu_GNE"/>
</dbReference>
<dbReference type="PANTHER" id="PTHR47939:SF13">
    <property type="entry name" value="OS03G0201400 PROTEIN"/>
    <property type="match status" value="1"/>
</dbReference>
<feature type="repeat" description="PPR" evidence="8">
    <location>
        <begin position="708"/>
        <end position="742"/>
    </location>
</feature>
<evidence type="ECO:0000313" key="14">
    <source>
        <dbReference type="Proteomes" id="UP000682877"/>
    </source>
</evidence>
<keyword evidence="7 9" id="KW-0648">Protein biosynthesis</keyword>
<dbReference type="PANTHER" id="PTHR47939">
    <property type="entry name" value="MEMBRANE-ASSOCIATED SALT-INDUCIBLE PROTEIN-LIKE"/>
    <property type="match status" value="1"/>
</dbReference>
<feature type="repeat" description="PPR" evidence="8">
    <location>
        <begin position="848"/>
        <end position="882"/>
    </location>
</feature>
<dbReference type="InterPro" id="IPR008271">
    <property type="entry name" value="Ser/Thr_kinase_AS"/>
</dbReference>
<dbReference type="InterPro" id="IPR011990">
    <property type="entry name" value="TPR-like_helical_dom_sf"/>
</dbReference>
<dbReference type="Pfam" id="PF13812">
    <property type="entry name" value="PPR_3"/>
    <property type="match status" value="1"/>
</dbReference>
<feature type="region of interest" description="Disordered" evidence="11">
    <location>
        <begin position="421"/>
        <end position="445"/>
    </location>
</feature>
<dbReference type="Pfam" id="PF12854">
    <property type="entry name" value="PPR_1"/>
    <property type="match status" value="1"/>
</dbReference>
<evidence type="ECO:0000256" key="1">
    <source>
        <dbReference type="ARBA" id="ARBA00002937"/>
    </source>
</evidence>
<feature type="repeat" description="PPR" evidence="8">
    <location>
        <begin position="883"/>
        <end position="917"/>
    </location>
</feature>
<keyword evidence="6 9" id="KW-0251">Elongation factor</keyword>
<feature type="compositionally biased region" description="Acidic residues" evidence="11">
    <location>
        <begin position="1281"/>
        <end position="1296"/>
    </location>
</feature>
<feature type="repeat" description="PPR" evidence="8">
    <location>
        <begin position="603"/>
        <end position="637"/>
    </location>
</feature>
<feature type="domain" description="Protein kinase" evidence="12">
    <location>
        <begin position="14"/>
        <end position="285"/>
    </location>
</feature>
<feature type="repeat" description="PPR" evidence="8">
    <location>
        <begin position="953"/>
        <end position="987"/>
    </location>
</feature>
<evidence type="ECO:0000313" key="13">
    <source>
        <dbReference type="EMBL" id="CAE6097465.1"/>
    </source>
</evidence>
<feature type="repeat" description="PPR" evidence="8">
    <location>
        <begin position="813"/>
        <end position="847"/>
    </location>
</feature>
<feature type="repeat" description="PPR" evidence="8">
    <location>
        <begin position="918"/>
        <end position="952"/>
    </location>
</feature>
<evidence type="ECO:0000256" key="11">
    <source>
        <dbReference type="SAM" id="MobiDB-lite"/>
    </source>
</evidence>
<feature type="repeat" description="PPR" evidence="8">
    <location>
        <begin position="778"/>
        <end position="812"/>
    </location>
</feature>
<evidence type="ECO:0000256" key="6">
    <source>
        <dbReference type="ARBA" id="ARBA00022768"/>
    </source>
</evidence>
<name>A0A8S2AGP8_ARAAE</name>
<reference evidence="13" key="1">
    <citation type="submission" date="2021-01" db="EMBL/GenBank/DDBJ databases">
        <authorList>
            <person name="Bezrukov I."/>
        </authorList>
    </citation>
    <scope>NUCLEOTIDE SEQUENCE</scope>
</reference>
<feature type="repeat" description="PPR" evidence="8">
    <location>
        <begin position="1089"/>
        <end position="1123"/>
    </location>
</feature>
<dbReference type="CDD" id="cd00292">
    <property type="entry name" value="EF1B"/>
    <property type="match status" value="1"/>
</dbReference>
<keyword evidence="5" id="KW-0677">Repeat</keyword>
<dbReference type="GO" id="GO:0003746">
    <property type="term" value="F:translation elongation factor activity"/>
    <property type="evidence" value="ECO:0007669"/>
    <property type="project" value="UniProtKB-KW"/>
</dbReference>
<evidence type="ECO:0000259" key="12">
    <source>
        <dbReference type="PROSITE" id="PS50011"/>
    </source>
</evidence>
<feature type="repeat" description="PPR" evidence="8">
    <location>
        <begin position="988"/>
        <end position="1022"/>
    </location>
</feature>
<dbReference type="EMBL" id="LR999456">
    <property type="protein sequence ID" value="CAE6097465.1"/>
    <property type="molecule type" value="Genomic_DNA"/>
</dbReference>
<comment type="similarity">
    <text evidence="3">Belongs to the PPR family. P subfamily.</text>
</comment>
<evidence type="ECO:0000256" key="10">
    <source>
        <dbReference type="SAM" id="Coils"/>
    </source>
</evidence>
<gene>
    <name evidence="13" type="ORF">AARE701A_LOCUS15067</name>
</gene>
<evidence type="ECO:0000256" key="2">
    <source>
        <dbReference type="ARBA" id="ARBA00007411"/>
    </source>
</evidence>
<evidence type="ECO:0000256" key="7">
    <source>
        <dbReference type="ARBA" id="ARBA00022917"/>
    </source>
</evidence>
<dbReference type="Pfam" id="PF00069">
    <property type="entry name" value="Pkinase"/>
    <property type="match status" value="1"/>
</dbReference>
<dbReference type="PROSITE" id="PS00825">
    <property type="entry name" value="EF1BD_2"/>
    <property type="match status" value="1"/>
</dbReference>